<comment type="similarity">
    <text evidence="2">Belongs to the EamA transporter family.</text>
</comment>
<evidence type="ECO:0000256" key="5">
    <source>
        <dbReference type="ARBA" id="ARBA00023136"/>
    </source>
</evidence>
<evidence type="ECO:0000313" key="9">
    <source>
        <dbReference type="Proteomes" id="UP000288227"/>
    </source>
</evidence>
<dbReference type="Pfam" id="PF00892">
    <property type="entry name" value="EamA"/>
    <property type="match status" value="2"/>
</dbReference>
<keyword evidence="4 6" id="KW-1133">Transmembrane helix</keyword>
<comment type="subcellular location">
    <subcellularLocation>
        <location evidence="1">Membrane</location>
        <topology evidence="1">Multi-pass membrane protein</topology>
    </subcellularLocation>
</comment>
<gene>
    <name evidence="8" type="ORF">SanaruYs_37610</name>
</gene>
<feature type="transmembrane region" description="Helical" evidence="6">
    <location>
        <begin position="122"/>
        <end position="140"/>
    </location>
</feature>
<evidence type="ECO:0000256" key="4">
    <source>
        <dbReference type="ARBA" id="ARBA00022989"/>
    </source>
</evidence>
<accession>A0A401UF44</accession>
<dbReference type="InterPro" id="IPR050638">
    <property type="entry name" value="AA-Vitamin_Transporters"/>
</dbReference>
<dbReference type="OrthoDB" id="9812547at2"/>
<name>A0A401UF44_9BACT</name>
<feature type="transmembrane region" description="Helical" evidence="6">
    <location>
        <begin position="182"/>
        <end position="202"/>
    </location>
</feature>
<feature type="domain" description="EamA" evidence="7">
    <location>
        <begin position="156"/>
        <end position="294"/>
    </location>
</feature>
<dbReference type="Proteomes" id="UP000288227">
    <property type="component" value="Unassembled WGS sequence"/>
</dbReference>
<comment type="caution">
    <text evidence="8">The sequence shown here is derived from an EMBL/GenBank/DDBJ whole genome shotgun (WGS) entry which is preliminary data.</text>
</comment>
<feature type="domain" description="EamA" evidence="7">
    <location>
        <begin position="8"/>
        <end position="139"/>
    </location>
</feature>
<dbReference type="AlphaFoldDB" id="A0A401UF44"/>
<protein>
    <submittedName>
        <fullName evidence="8">EamA family transporter</fullName>
    </submittedName>
</protein>
<keyword evidence="3 6" id="KW-0812">Transmembrane</keyword>
<dbReference type="PANTHER" id="PTHR32322">
    <property type="entry name" value="INNER MEMBRANE TRANSPORTER"/>
    <property type="match status" value="1"/>
</dbReference>
<feature type="transmembrane region" description="Helical" evidence="6">
    <location>
        <begin position="255"/>
        <end position="272"/>
    </location>
</feature>
<feature type="transmembrane region" description="Helical" evidence="6">
    <location>
        <begin position="278"/>
        <end position="295"/>
    </location>
</feature>
<keyword evidence="5 6" id="KW-0472">Membrane</keyword>
<evidence type="ECO:0000256" key="3">
    <source>
        <dbReference type="ARBA" id="ARBA00022692"/>
    </source>
</evidence>
<dbReference type="InterPro" id="IPR000620">
    <property type="entry name" value="EamA_dom"/>
</dbReference>
<feature type="transmembrane region" description="Helical" evidence="6">
    <location>
        <begin position="222"/>
        <end position="243"/>
    </location>
</feature>
<dbReference type="SUPFAM" id="SSF103481">
    <property type="entry name" value="Multidrug resistance efflux transporter EmrE"/>
    <property type="match status" value="2"/>
</dbReference>
<feature type="transmembrane region" description="Helical" evidence="6">
    <location>
        <begin position="68"/>
        <end position="88"/>
    </location>
</feature>
<dbReference type="EMBL" id="BHXQ01000008">
    <property type="protein sequence ID" value="GCC53516.1"/>
    <property type="molecule type" value="Genomic_DNA"/>
</dbReference>
<evidence type="ECO:0000256" key="2">
    <source>
        <dbReference type="ARBA" id="ARBA00007362"/>
    </source>
</evidence>
<reference evidence="8 9" key="1">
    <citation type="submission" date="2018-11" db="EMBL/GenBank/DDBJ databases">
        <title>Chryseotalea sanarue gen. nov., sp., nov., a member of the family Cytophagaceae, isolated from a brackish lake in Hamamatsu Japan.</title>
        <authorList>
            <person name="Maejima Y."/>
            <person name="Iino T."/>
            <person name="Muraguchi Y."/>
            <person name="Fukuda K."/>
            <person name="Ohkuma M."/>
            <person name="Moriuchi R."/>
            <person name="Dohra H."/>
            <person name="Kimbara K."/>
            <person name="Shintani M."/>
        </authorList>
    </citation>
    <scope>NUCLEOTIDE SEQUENCE [LARGE SCALE GENOMIC DNA]</scope>
    <source>
        <strain evidence="8 9">Ys</strain>
    </source>
</reference>
<feature type="transmembrane region" description="Helical" evidence="6">
    <location>
        <begin position="152"/>
        <end position="170"/>
    </location>
</feature>
<evidence type="ECO:0000256" key="1">
    <source>
        <dbReference type="ARBA" id="ARBA00004141"/>
    </source>
</evidence>
<dbReference type="PANTHER" id="PTHR32322:SF2">
    <property type="entry name" value="EAMA DOMAIN-CONTAINING PROTEIN"/>
    <property type="match status" value="1"/>
</dbReference>
<dbReference type="RefSeq" id="WP_127124166.1">
    <property type="nucleotide sequence ID" value="NZ_BHXQ01000008.1"/>
</dbReference>
<dbReference type="InterPro" id="IPR037185">
    <property type="entry name" value="EmrE-like"/>
</dbReference>
<proteinExistence type="inferred from homology"/>
<organism evidence="8 9">
    <name type="scientific">Chryseotalea sanaruensis</name>
    <dbReference type="NCBI Taxonomy" id="2482724"/>
    <lineage>
        <taxon>Bacteria</taxon>
        <taxon>Pseudomonadati</taxon>
        <taxon>Bacteroidota</taxon>
        <taxon>Cytophagia</taxon>
        <taxon>Cytophagales</taxon>
        <taxon>Chryseotaleaceae</taxon>
        <taxon>Chryseotalea</taxon>
    </lineage>
</organism>
<feature type="transmembrane region" description="Helical" evidence="6">
    <location>
        <begin position="94"/>
        <end position="110"/>
    </location>
</feature>
<dbReference type="GO" id="GO:0016020">
    <property type="term" value="C:membrane"/>
    <property type="evidence" value="ECO:0007669"/>
    <property type="project" value="UniProtKB-SubCell"/>
</dbReference>
<dbReference type="Gene3D" id="1.10.3730.20">
    <property type="match status" value="1"/>
</dbReference>
<evidence type="ECO:0000259" key="7">
    <source>
        <dbReference type="Pfam" id="PF00892"/>
    </source>
</evidence>
<keyword evidence="9" id="KW-1185">Reference proteome</keyword>
<feature type="transmembrane region" description="Helical" evidence="6">
    <location>
        <begin position="9"/>
        <end position="30"/>
    </location>
</feature>
<feature type="transmembrane region" description="Helical" evidence="6">
    <location>
        <begin position="36"/>
        <end position="56"/>
    </location>
</feature>
<sequence length="302" mass="33376">MNRQKQKTILAFAAIYLIWGSTFFGVSIALKSFPPFLLSALRFLIGGLLLTGYCYFRKQPMPSVKEILSFSFWGIIIFGGGIIAVVWAQQYLPSSLASLIITTPFWFIVLDKSHWHINFKNYWTMTGLIAGLAGVLLLMSQKSSNQFQGVDFTQTKAILVMVAGSMLWVIGSLRLRGNQSSISVYAKTSIHLLAAGVFAIVVSLLSNESTSFNWQAIRIDSLFALLFLAILSTTLTFIAFVWLIQTKPVAMVSTYSYINPMVAVLLGVLVGGESINTIQVAAMFIILSGVFLVNIPKYKLKI</sequence>
<evidence type="ECO:0000256" key="6">
    <source>
        <dbReference type="SAM" id="Phobius"/>
    </source>
</evidence>
<evidence type="ECO:0000313" key="8">
    <source>
        <dbReference type="EMBL" id="GCC53516.1"/>
    </source>
</evidence>